<organism evidence="2 3">
    <name type="scientific">Corchorus olitorius</name>
    <dbReference type="NCBI Taxonomy" id="93759"/>
    <lineage>
        <taxon>Eukaryota</taxon>
        <taxon>Viridiplantae</taxon>
        <taxon>Streptophyta</taxon>
        <taxon>Embryophyta</taxon>
        <taxon>Tracheophyta</taxon>
        <taxon>Spermatophyta</taxon>
        <taxon>Magnoliopsida</taxon>
        <taxon>eudicotyledons</taxon>
        <taxon>Gunneridae</taxon>
        <taxon>Pentapetalae</taxon>
        <taxon>rosids</taxon>
        <taxon>malvids</taxon>
        <taxon>Malvales</taxon>
        <taxon>Malvaceae</taxon>
        <taxon>Grewioideae</taxon>
        <taxon>Apeibeae</taxon>
        <taxon>Corchorus</taxon>
    </lineage>
</organism>
<feature type="signal peptide" evidence="1">
    <location>
        <begin position="1"/>
        <end position="31"/>
    </location>
</feature>
<keyword evidence="1" id="KW-0732">Signal</keyword>
<name>A0A1R3HPF0_9ROSI</name>
<proteinExistence type="predicted"/>
<sequence length="86" mass="8793">MELSKKQNNAVLVAAMAVLVFAIVFVPTAEADCLPIGSACLAGTLCCSQNCNLVHECVCSPVSGPCVSNNDCCVGSTCTLGICRIP</sequence>
<gene>
    <name evidence="2" type="ORF">COLO4_27722</name>
</gene>
<dbReference type="AlphaFoldDB" id="A0A1R3HPF0"/>
<evidence type="ECO:0000313" key="3">
    <source>
        <dbReference type="Proteomes" id="UP000187203"/>
    </source>
</evidence>
<accession>A0A1R3HPF0</accession>
<comment type="caution">
    <text evidence="2">The sequence shown here is derived from an EMBL/GenBank/DDBJ whole genome shotgun (WGS) entry which is preliminary data.</text>
</comment>
<feature type="chain" id="PRO_5013249580" evidence="1">
    <location>
        <begin position="32"/>
        <end position="86"/>
    </location>
</feature>
<evidence type="ECO:0000256" key="1">
    <source>
        <dbReference type="SAM" id="SignalP"/>
    </source>
</evidence>
<protein>
    <submittedName>
        <fullName evidence="2">Uncharacterized protein</fullName>
    </submittedName>
</protein>
<dbReference type="EMBL" id="AWUE01019671">
    <property type="protein sequence ID" value="OMO72276.1"/>
    <property type="molecule type" value="Genomic_DNA"/>
</dbReference>
<dbReference type="Proteomes" id="UP000187203">
    <property type="component" value="Unassembled WGS sequence"/>
</dbReference>
<keyword evidence="3" id="KW-1185">Reference proteome</keyword>
<evidence type="ECO:0000313" key="2">
    <source>
        <dbReference type="EMBL" id="OMO72276.1"/>
    </source>
</evidence>
<reference evidence="3" key="1">
    <citation type="submission" date="2013-09" db="EMBL/GenBank/DDBJ databases">
        <title>Corchorus olitorius genome sequencing.</title>
        <authorList>
            <person name="Alam M."/>
            <person name="Haque M.S."/>
            <person name="Islam M.S."/>
            <person name="Emdad E.M."/>
            <person name="Islam M.M."/>
            <person name="Ahmed B."/>
            <person name="Halim A."/>
            <person name="Hossen Q.M.M."/>
            <person name="Hossain M.Z."/>
            <person name="Ahmed R."/>
            <person name="Khan M.M."/>
            <person name="Islam R."/>
            <person name="Rashid M.M."/>
            <person name="Khan S.A."/>
            <person name="Rahman M.S."/>
            <person name="Alam M."/>
            <person name="Yahiya A.S."/>
            <person name="Khan M.S."/>
            <person name="Azam M.S."/>
            <person name="Haque T."/>
            <person name="Lashkar M.Z.H."/>
            <person name="Akhand A.I."/>
            <person name="Morshed G."/>
            <person name="Roy S."/>
            <person name="Uddin K.S."/>
            <person name="Rabeya T."/>
            <person name="Hossain A.S."/>
            <person name="Chowdhury A."/>
            <person name="Snigdha A.R."/>
            <person name="Mortoza M.S."/>
            <person name="Matin S.A."/>
            <person name="Hoque S.M.E."/>
            <person name="Islam M.K."/>
            <person name="Roy D.K."/>
            <person name="Haider R."/>
            <person name="Moosa M.M."/>
            <person name="Elias S.M."/>
            <person name="Hasan A.M."/>
            <person name="Jahan S."/>
            <person name="Shafiuddin M."/>
            <person name="Mahmood N."/>
            <person name="Shommy N.S."/>
        </authorList>
    </citation>
    <scope>NUCLEOTIDE SEQUENCE [LARGE SCALE GENOMIC DNA]</scope>
    <source>
        <strain evidence="3">cv. O-4</strain>
    </source>
</reference>